<reference evidence="2 3" key="1">
    <citation type="journal article" date="2016" name="Nat. Commun.">
        <title>Thousands of microbial genomes shed light on interconnected biogeochemical processes in an aquifer system.</title>
        <authorList>
            <person name="Anantharaman K."/>
            <person name="Brown C.T."/>
            <person name="Hug L.A."/>
            <person name="Sharon I."/>
            <person name="Castelle C.J."/>
            <person name="Probst A.J."/>
            <person name="Thomas B.C."/>
            <person name="Singh A."/>
            <person name="Wilkins M.J."/>
            <person name="Karaoz U."/>
            <person name="Brodie E.L."/>
            <person name="Williams K.H."/>
            <person name="Hubbard S.S."/>
            <person name="Banfield J.F."/>
        </authorList>
    </citation>
    <scope>NUCLEOTIDE SEQUENCE [LARGE SCALE GENOMIC DNA]</scope>
</reference>
<proteinExistence type="predicted"/>
<accession>A0A1G2L274</accession>
<evidence type="ECO:0000313" key="3">
    <source>
        <dbReference type="Proteomes" id="UP000177982"/>
    </source>
</evidence>
<gene>
    <name evidence="2" type="ORF">A2934_00840</name>
</gene>
<name>A0A1G2L274_9BACT</name>
<dbReference type="AlphaFoldDB" id="A0A1G2L274"/>
<sequence>MSFEKFKSESGGNESETLRGERRTIEIGAKSIGELIRELEAKGINISPEVRAMLEKAKETEKKE</sequence>
<organism evidence="2 3">
    <name type="scientific">Candidatus Sungbacteria bacterium RIFCSPLOWO2_01_FULL_47_10</name>
    <dbReference type="NCBI Taxonomy" id="1802276"/>
    <lineage>
        <taxon>Bacteria</taxon>
        <taxon>Candidatus Sungiibacteriota</taxon>
    </lineage>
</organism>
<evidence type="ECO:0000256" key="1">
    <source>
        <dbReference type="SAM" id="MobiDB-lite"/>
    </source>
</evidence>
<dbReference type="EMBL" id="MHQO01000067">
    <property type="protein sequence ID" value="OHA04871.1"/>
    <property type="molecule type" value="Genomic_DNA"/>
</dbReference>
<dbReference type="Proteomes" id="UP000177982">
    <property type="component" value="Unassembled WGS sequence"/>
</dbReference>
<protein>
    <submittedName>
        <fullName evidence="2">Uncharacterized protein</fullName>
    </submittedName>
</protein>
<comment type="caution">
    <text evidence="2">The sequence shown here is derived from an EMBL/GenBank/DDBJ whole genome shotgun (WGS) entry which is preliminary data.</text>
</comment>
<feature type="region of interest" description="Disordered" evidence="1">
    <location>
        <begin position="1"/>
        <end position="22"/>
    </location>
</feature>
<evidence type="ECO:0000313" key="2">
    <source>
        <dbReference type="EMBL" id="OHA04871.1"/>
    </source>
</evidence>